<dbReference type="Pfam" id="PF12298">
    <property type="entry name" value="Bot1p"/>
    <property type="match status" value="1"/>
</dbReference>
<dbReference type="PANTHER" id="PTHR28158:SF1">
    <property type="entry name" value="SMALL RIBOSOMAL SUBUNIT PROTEIN MS45"/>
    <property type="match status" value="1"/>
</dbReference>
<dbReference type="InterPro" id="IPR021036">
    <property type="entry name" value="Ribosomal_mS45"/>
</dbReference>
<reference evidence="2 3" key="2">
    <citation type="submission" date="2017-02" db="EMBL/GenBank/DDBJ databases">
        <title>A genome survey and senescence transcriptome analysis in Lentinula edodes.</title>
        <authorList>
            <person name="Sakamoto Y."/>
            <person name="Nakade K."/>
            <person name="Sato S."/>
            <person name="Yoshida Y."/>
            <person name="Miyazaki K."/>
            <person name="Natsume S."/>
            <person name="Konno N."/>
        </authorList>
    </citation>
    <scope>NUCLEOTIDE SEQUENCE [LARGE SCALE GENOMIC DNA]</scope>
    <source>
        <strain evidence="2 3">NBRC 111202</strain>
    </source>
</reference>
<organism evidence="2 3">
    <name type="scientific">Lentinula edodes</name>
    <name type="common">Shiitake mushroom</name>
    <name type="synonym">Lentinus edodes</name>
    <dbReference type="NCBI Taxonomy" id="5353"/>
    <lineage>
        <taxon>Eukaryota</taxon>
        <taxon>Fungi</taxon>
        <taxon>Dikarya</taxon>
        <taxon>Basidiomycota</taxon>
        <taxon>Agaricomycotina</taxon>
        <taxon>Agaricomycetes</taxon>
        <taxon>Agaricomycetidae</taxon>
        <taxon>Agaricales</taxon>
        <taxon>Marasmiineae</taxon>
        <taxon>Omphalotaceae</taxon>
        <taxon>Lentinula</taxon>
    </lineage>
</organism>
<gene>
    <name evidence="2" type="ORF">LENED_000315</name>
</gene>
<dbReference type="PANTHER" id="PTHR28158">
    <property type="entry name" value="37S RIBOSOMAL PROTEIN S35, MITOCHONDRIAL"/>
    <property type="match status" value="1"/>
</dbReference>
<dbReference type="AlphaFoldDB" id="A0A1Q3DVY4"/>
<sequence>MSSALLRLFRTTQPRIWSQPRPCLQRSIRYFPPALTDLSPEPPSLEEIKHEEELAAREEELAEAMEKEAESAPTPTEDQSAAPSDTSFKLFMKDTAPKFKFAAPNNWLGGNVPFPLNRSFVPPPPISDKQRSEMYRLYMLDPEKYSVRALSQKFHVSLDRVDAILRLKGMESAWVKEVRICLRHQPSGNTLQTGFVTGMERILGVPQFTADAINTEGMETNEAMLVLRHDVHEADMMEEAEKNDPARQRYQRMYWESLPEFAGEATVPASLERSRRTAERLAAKAAQAKARKYLPVIPDTDTIQTPKALVQVSSKAGRPDIHFIDVGTKFLDITSETKRLAHIETRARLRAKKVAQKQRLTV</sequence>
<protein>
    <submittedName>
        <fullName evidence="2">Mucin-like protein</fullName>
    </submittedName>
</protein>
<dbReference type="EMBL" id="BDGU01000006">
    <property type="protein sequence ID" value="GAV98898.1"/>
    <property type="molecule type" value="Genomic_DNA"/>
</dbReference>
<dbReference type="Proteomes" id="UP000188533">
    <property type="component" value="Unassembled WGS sequence"/>
</dbReference>
<keyword evidence="3" id="KW-1185">Reference proteome</keyword>
<feature type="compositionally biased region" description="Basic and acidic residues" evidence="1">
    <location>
        <begin position="57"/>
        <end position="70"/>
    </location>
</feature>
<evidence type="ECO:0000313" key="3">
    <source>
        <dbReference type="Proteomes" id="UP000188533"/>
    </source>
</evidence>
<comment type="caution">
    <text evidence="2">The sequence shown here is derived from an EMBL/GenBank/DDBJ whole genome shotgun (WGS) entry which is preliminary data.</text>
</comment>
<accession>A0A1Q3DVY4</accession>
<proteinExistence type="predicted"/>
<name>A0A1Q3DVY4_LENED</name>
<dbReference type="GO" id="GO:0003735">
    <property type="term" value="F:structural constituent of ribosome"/>
    <property type="evidence" value="ECO:0007669"/>
    <property type="project" value="TreeGrafter"/>
</dbReference>
<feature type="region of interest" description="Disordered" evidence="1">
    <location>
        <begin position="57"/>
        <end position="84"/>
    </location>
</feature>
<reference evidence="2 3" key="1">
    <citation type="submission" date="2016-08" db="EMBL/GenBank/DDBJ databases">
        <authorList>
            <consortium name="Lentinula edodes genome sequencing consortium"/>
            <person name="Sakamoto Y."/>
            <person name="Nakade K."/>
            <person name="Sato S."/>
            <person name="Yoshida Y."/>
            <person name="Miyazaki K."/>
            <person name="Natsume S."/>
            <person name="Konno N."/>
        </authorList>
    </citation>
    <scope>NUCLEOTIDE SEQUENCE [LARGE SCALE GENOMIC DNA]</scope>
    <source>
        <strain evidence="2 3">NBRC 111202</strain>
    </source>
</reference>
<dbReference type="GO" id="GO:0005763">
    <property type="term" value="C:mitochondrial small ribosomal subunit"/>
    <property type="evidence" value="ECO:0007669"/>
    <property type="project" value="TreeGrafter"/>
</dbReference>
<evidence type="ECO:0000256" key="1">
    <source>
        <dbReference type="SAM" id="MobiDB-lite"/>
    </source>
</evidence>
<feature type="compositionally biased region" description="Polar residues" evidence="1">
    <location>
        <begin position="74"/>
        <end position="84"/>
    </location>
</feature>
<evidence type="ECO:0000313" key="2">
    <source>
        <dbReference type="EMBL" id="GAV98898.1"/>
    </source>
</evidence>
<dbReference type="GO" id="GO:0032543">
    <property type="term" value="P:mitochondrial translation"/>
    <property type="evidence" value="ECO:0007669"/>
    <property type="project" value="TreeGrafter"/>
</dbReference>